<evidence type="ECO:0000256" key="10">
    <source>
        <dbReference type="ARBA" id="ARBA00023114"/>
    </source>
</evidence>
<keyword evidence="7" id="KW-0732">Signal</keyword>
<evidence type="ECO:0000256" key="5">
    <source>
        <dbReference type="ARBA" id="ARBA00022597"/>
    </source>
</evidence>
<dbReference type="EMBL" id="JAUOEK010000056">
    <property type="protein sequence ID" value="MDO5968913.1"/>
    <property type="molecule type" value="Genomic_DNA"/>
</dbReference>
<evidence type="ECO:0000313" key="18">
    <source>
        <dbReference type="EMBL" id="MDO5968913.1"/>
    </source>
</evidence>
<dbReference type="RefSeq" id="WP_303276597.1">
    <property type="nucleotide sequence ID" value="NZ_JAUOEK010000056.1"/>
</dbReference>
<keyword evidence="9" id="KW-0406">Ion transport</keyword>
<evidence type="ECO:0000256" key="12">
    <source>
        <dbReference type="ARBA" id="ARBA00023139"/>
    </source>
</evidence>
<keyword evidence="13" id="KW-0998">Cell outer membrane</keyword>
<keyword evidence="11 15" id="KW-0472">Membrane</keyword>
<comment type="similarity">
    <text evidence="2">Belongs to the BexD/CtrA/VexA family.</text>
</comment>
<sequence length="251" mass="27630">MIKKILICILVFIVQSCTGKKSIIYLQNTNTDIASQIDYYDAYIQPNDILKITIGTPVPEAAIPYNKQTNPVGGSVELLKLEGYLVSEKYMIKLPVIGAVSVKDKTPAQLEEVIKEELLSGNHLDSPNVDVRLLNSKVTILGEVNAPGTYNFSEASITLLQALGYAGDLTINGKRNDILVIREENGIRHISNIDLTSANLLKNQYYTIKQNDVIYVKPNMAKVKSGGYINNFGTVLSVTSILISTIILITR</sequence>
<keyword evidence="15" id="KW-1133">Transmembrane helix</keyword>
<dbReference type="InterPro" id="IPR049712">
    <property type="entry name" value="Poly_export"/>
</dbReference>
<evidence type="ECO:0000256" key="2">
    <source>
        <dbReference type="ARBA" id="ARBA00009450"/>
    </source>
</evidence>
<evidence type="ECO:0000259" key="17">
    <source>
        <dbReference type="Pfam" id="PF22461"/>
    </source>
</evidence>
<evidence type="ECO:0000256" key="15">
    <source>
        <dbReference type="SAM" id="Phobius"/>
    </source>
</evidence>
<gene>
    <name evidence="18" type="ORF">Q4Q35_03760</name>
</gene>
<keyword evidence="19" id="KW-1185">Reference proteome</keyword>
<dbReference type="PANTHER" id="PTHR33619">
    <property type="entry name" value="POLYSACCHARIDE EXPORT PROTEIN GFCE-RELATED"/>
    <property type="match status" value="1"/>
</dbReference>
<dbReference type="PROSITE" id="PS51257">
    <property type="entry name" value="PROKAR_LIPOPROTEIN"/>
    <property type="match status" value="1"/>
</dbReference>
<feature type="domain" description="SLBB" evidence="17">
    <location>
        <begin position="137"/>
        <end position="216"/>
    </location>
</feature>
<protein>
    <submittedName>
        <fullName evidence="18">Polysaccharide biosynthesis/export family protein</fullName>
    </submittedName>
</protein>
<evidence type="ECO:0000256" key="7">
    <source>
        <dbReference type="ARBA" id="ARBA00022729"/>
    </source>
</evidence>
<feature type="domain" description="Polysaccharide export protein N-terminal" evidence="16">
    <location>
        <begin position="41"/>
        <end position="133"/>
    </location>
</feature>
<dbReference type="InterPro" id="IPR003715">
    <property type="entry name" value="Poly_export_N"/>
</dbReference>
<feature type="transmembrane region" description="Helical" evidence="15">
    <location>
        <begin position="228"/>
        <end position="249"/>
    </location>
</feature>
<evidence type="ECO:0000256" key="4">
    <source>
        <dbReference type="ARBA" id="ARBA00022452"/>
    </source>
</evidence>
<reference evidence="18" key="1">
    <citation type="submission" date="2023-07" db="EMBL/GenBank/DDBJ databases">
        <title>Two novel species in the genus Flavivirga.</title>
        <authorList>
            <person name="Kwon K."/>
        </authorList>
    </citation>
    <scope>NUCLEOTIDE SEQUENCE</scope>
    <source>
        <strain evidence="18">KCTC 52353</strain>
    </source>
</reference>
<dbReference type="Gene3D" id="3.10.560.10">
    <property type="entry name" value="Outer membrane lipoprotein wza domain like"/>
    <property type="match status" value="1"/>
</dbReference>
<evidence type="ECO:0000313" key="19">
    <source>
        <dbReference type="Proteomes" id="UP001176883"/>
    </source>
</evidence>
<keyword evidence="8" id="KW-0625">Polysaccharide transport</keyword>
<comment type="caution">
    <text evidence="18">The sequence shown here is derived from an EMBL/GenBank/DDBJ whole genome shotgun (WGS) entry which is preliminary data.</text>
</comment>
<keyword evidence="12" id="KW-0564">Palmitate</keyword>
<evidence type="ECO:0000256" key="6">
    <source>
        <dbReference type="ARBA" id="ARBA00022692"/>
    </source>
</evidence>
<evidence type="ECO:0000256" key="9">
    <source>
        <dbReference type="ARBA" id="ARBA00023065"/>
    </source>
</evidence>
<organism evidence="18 19">
    <name type="scientific">Flavivirga aquimarina</name>
    <dbReference type="NCBI Taxonomy" id="2027862"/>
    <lineage>
        <taxon>Bacteria</taxon>
        <taxon>Pseudomonadati</taxon>
        <taxon>Bacteroidota</taxon>
        <taxon>Flavobacteriia</taxon>
        <taxon>Flavobacteriales</taxon>
        <taxon>Flavobacteriaceae</taxon>
        <taxon>Flavivirga</taxon>
    </lineage>
</organism>
<keyword evidence="4" id="KW-1134">Transmembrane beta strand</keyword>
<evidence type="ECO:0000256" key="3">
    <source>
        <dbReference type="ARBA" id="ARBA00022448"/>
    </source>
</evidence>
<evidence type="ECO:0000256" key="1">
    <source>
        <dbReference type="ARBA" id="ARBA00004571"/>
    </source>
</evidence>
<keyword evidence="10" id="KW-0626">Porin</keyword>
<proteinExistence type="inferred from homology"/>
<keyword evidence="3" id="KW-0813">Transport</keyword>
<dbReference type="PANTHER" id="PTHR33619:SF3">
    <property type="entry name" value="POLYSACCHARIDE EXPORT PROTEIN GFCE-RELATED"/>
    <property type="match status" value="1"/>
</dbReference>
<dbReference type="Proteomes" id="UP001176883">
    <property type="component" value="Unassembled WGS sequence"/>
</dbReference>
<accession>A0ABT8W719</accession>
<keyword evidence="14" id="KW-0449">Lipoprotein</keyword>
<dbReference type="Pfam" id="PF02563">
    <property type="entry name" value="Poly_export"/>
    <property type="match status" value="1"/>
</dbReference>
<dbReference type="InterPro" id="IPR054765">
    <property type="entry name" value="SLBB_dom"/>
</dbReference>
<evidence type="ECO:0000256" key="8">
    <source>
        <dbReference type="ARBA" id="ARBA00023047"/>
    </source>
</evidence>
<comment type="subcellular location">
    <subcellularLocation>
        <location evidence="1">Cell outer membrane</location>
        <topology evidence="1">Multi-pass membrane protein</topology>
    </subcellularLocation>
</comment>
<evidence type="ECO:0000256" key="14">
    <source>
        <dbReference type="ARBA" id="ARBA00023288"/>
    </source>
</evidence>
<keyword evidence="5" id="KW-0762">Sugar transport</keyword>
<evidence type="ECO:0000256" key="11">
    <source>
        <dbReference type="ARBA" id="ARBA00023136"/>
    </source>
</evidence>
<evidence type="ECO:0000259" key="16">
    <source>
        <dbReference type="Pfam" id="PF02563"/>
    </source>
</evidence>
<evidence type="ECO:0000256" key="13">
    <source>
        <dbReference type="ARBA" id="ARBA00023237"/>
    </source>
</evidence>
<dbReference type="Pfam" id="PF22461">
    <property type="entry name" value="SLBB_2"/>
    <property type="match status" value="1"/>
</dbReference>
<keyword evidence="6 15" id="KW-0812">Transmembrane</keyword>
<name>A0ABT8W719_9FLAO</name>